<dbReference type="InterPro" id="IPR009362">
    <property type="entry name" value="YhcG_C"/>
</dbReference>
<organism evidence="3">
    <name type="scientific">Candidatus Electrothrix aestuarii</name>
    <dbReference type="NCBI Taxonomy" id="3062594"/>
    <lineage>
        <taxon>Bacteria</taxon>
        <taxon>Pseudomonadati</taxon>
        <taxon>Thermodesulfobacteriota</taxon>
        <taxon>Desulfobulbia</taxon>
        <taxon>Desulfobulbales</taxon>
        <taxon>Desulfobulbaceae</taxon>
        <taxon>Candidatus Electrothrix</taxon>
    </lineage>
</organism>
<dbReference type="AlphaFoldDB" id="A0AAU8M2S8"/>
<dbReference type="InterPro" id="IPR041527">
    <property type="entry name" value="YhcG_N"/>
</dbReference>
<dbReference type="GO" id="GO:0003676">
    <property type="term" value="F:nucleic acid binding"/>
    <property type="evidence" value="ECO:0007669"/>
    <property type="project" value="InterPro"/>
</dbReference>
<gene>
    <name evidence="3" type="ORF">Q3M24_04625</name>
</gene>
<reference evidence="3" key="2">
    <citation type="submission" date="2024-06" db="EMBL/GenBank/DDBJ databases">
        <authorList>
            <person name="Plum-Jensen L.E."/>
            <person name="Schramm A."/>
            <person name="Marshall I.P.G."/>
        </authorList>
    </citation>
    <scope>NUCLEOTIDE SEQUENCE</scope>
    <source>
        <strain evidence="3">Rat1</strain>
    </source>
</reference>
<accession>A0AAU8M2S8</accession>
<dbReference type="Pfam" id="PF17761">
    <property type="entry name" value="DUF1016_N"/>
    <property type="match status" value="1"/>
</dbReference>
<dbReference type="KEGG" id="eaj:Q3M24_04625"/>
<dbReference type="InterPro" id="IPR053148">
    <property type="entry name" value="PD-DEXK-like_domain"/>
</dbReference>
<dbReference type="InterPro" id="IPR011856">
    <property type="entry name" value="tRNA_endonuc-like_dom_sf"/>
</dbReference>
<dbReference type="PANTHER" id="PTHR30547:SF0">
    <property type="entry name" value="BLR8175 PROTEIN"/>
    <property type="match status" value="1"/>
</dbReference>
<sequence>MLPNDYASVLKELKERIQSERLRVTLAANSAMVLLYWDIGKIIVERQQQQGWGAKVIDRLSFDLKHSFPEMSGFSPRNLKYMRKFAETWPDQTIVQRTVAQIPWRSNLALLEKLDDVDTRLWYAQKTVENGWSRNILVMQIESRLHERQGQTVNNFAATLPPPDSDMATQIFKDPYLFDFLGTANLRKEREVEQALMDHVQEFLLEMGAGFAFVGRQMLLEVGDQDFRLDLLFYHLKLRCFVVVELKAVPFDPGFTGQLNLYLSAVDDLMRHPDDKPTIGLLLCKSKNELVVEYALRGLNKPMGVAQWETQLTETLPDNLKDSLPSIEEIEAELKGEV</sequence>
<feature type="domain" description="YhcG N-terminal" evidence="2">
    <location>
        <begin position="12"/>
        <end position="148"/>
    </location>
</feature>
<reference evidence="3" key="1">
    <citation type="journal article" date="2024" name="Syst. Appl. Microbiol.">
        <title>First single-strain enrichments of Electrothrix cable bacteria, description of E. aestuarii sp. nov. and E. rattekaaiensis sp. nov., and proposal of a cable bacteria taxonomy following the rules of the SeqCode.</title>
        <authorList>
            <person name="Plum-Jensen L.E."/>
            <person name="Schramm A."/>
            <person name="Marshall I.P.G."/>
        </authorList>
    </citation>
    <scope>NUCLEOTIDE SEQUENCE</scope>
    <source>
        <strain evidence="3">Rat1</strain>
    </source>
</reference>
<proteinExistence type="predicted"/>
<dbReference type="Gene3D" id="3.40.1350.10">
    <property type="match status" value="1"/>
</dbReference>
<evidence type="ECO:0000259" key="2">
    <source>
        <dbReference type="Pfam" id="PF17761"/>
    </source>
</evidence>
<dbReference type="EMBL" id="CP159373">
    <property type="protein sequence ID" value="XCN75398.1"/>
    <property type="molecule type" value="Genomic_DNA"/>
</dbReference>
<name>A0AAU8M2S8_9BACT</name>
<evidence type="ECO:0000313" key="3">
    <source>
        <dbReference type="EMBL" id="XCN75398.1"/>
    </source>
</evidence>
<dbReference type="PANTHER" id="PTHR30547">
    <property type="entry name" value="UNCHARACTERIZED PROTEIN YHCG-RELATED"/>
    <property type="match status" value="1"/>
</dbReference>
<feature type="domain" description="YhcG PDDEXK nuclease" evidence="1">
    <location>
        <begin position="170"/>
        <end position="325"/>
    </location>
</feature>
<protein>
    <submittedName>
        <fullName evidence="3">PDDEXK nuclease domain-containing protein</fullName>
    </submittedName>
</protein>
<evidence type="ECO:0000259" key="1">
    <source>
        <dbReference type="Pfam" id="PF06250"/>
    </source>
</evidence>
<dbReference type="Pfam" id="PF06250">
    <property type="entry name" value="YhcG_C"/>
    <property type="match status" value="1"/>
</dbReference>